<evidence type="ECO:0008006" key="3">
    <source>
        <dbReference type="Google" id="ProtNLM"/>
    </source>
</evidence>
<gene>
    <name evidence="1" type="ORF">SAMN04488018_11289</name>
</gene>
<evidence type="ECO:0000313" key="2">
    <source>
        <dbReference type="Proteomes" id="UP000183077"/>
    </source>
</evidence>
<dbReference type="RefSeq" id="WP_074746720.1">
    <property type="nucleotide sequence ID" value="NZ_FNYS01000012.1"/>
</dbReference>
<dbReference type="GeneID" id="82257738"/>
<reference evidence="1 2" key="1">
    <citation type="submission" date="2016-10" db="EMBL/GenBank/DDBJ databases">
        <authorList>
            <person name="de Groot N.N."/>
        </authorList>
    </citation>
    <scope>NUCLEOTIDE SEQUENCE [LARGE SCALE GENOMIC DNA]</scope>
    <source>
        <strain evidence="1 2">DSM 23048</strain>
    </source>
</reference>
<accession>A0A1H6WBV1</accession>
<proteinExistence type="predicted"/>
<dbReference type="SUPFAM" id="SSF47598">
    <property type="entry name" value="Ribbon-helix-helix"/>
    <property type="match status" value="1"/>
</dbReference>
<protein>
    <recommendedName>
        <fullName evidence="3">CopG family transcriptional regulator</fullName>
    </recommendedName>
</protein>
<dbReference type="InterPro" id="IPR010985">
    <property type="entry name" value="Ribbon_hlx_hlx"/>
</dbReference>
<dbReference type="Proteomes" id="UP000183077">
    <property type="component" value="Unassembled WGS sequence"/>
</dbReference>
<dbReference type="EMBL" id="FNYS01000012">
    <property type="protein sequence ID" value="SEJ11527.1"/>
    <property type="molecule type" value="Genomic_DNA"/>
</dbReference>
<evidence type="ECO:0000313" key="1">
    <source>
        <dbReference type="EMBL" id="SEJ11527.1"/>
    </source>
</evidence>
<name>A0A1H6WBV1_9FLAO</name>
<dbReference type="GO" id="GO:0006355">
    <property type="term" value="P:regulation of DNA-templated transcription"/>
    <property type="evidence" value="ECO:0007669"/>
    <property type="project" value="InterPro"/>
</dbReference>
<dbReference type="AlphaFoldDB" id="A0A1H6WBV1"/>
<organism evidence="1 2">
    <name type="scientific">Myroides marinus</name>
    <dbReference type="NCBI Taxonomy" id="703342"/>
    <lineage>
        <taxon>Bacteria</taxon>
        <taxon>Pseudomonadati</taxon>
        <taxon>Bacteroidota</taxon>
        <taxon>Flavobacteriia</taxon>
        <taxon>Flavobacteriales</taxon>
        <taxon>Flavobacteriaceae</taxon>
        <taxon>Myroides</taxon>
    </lineage>
</organism>
<sequence>MNTKETKKAGSFRLDRGLYKHIEELAKKNNHSFNNLLEILLIQATNYHEPNQMTIDAMNEIGLETISKDEFHDLVDKM</sequence>